<dbReference type="GO" id="GO:0000287">
    <property type="term" value="F:magnesium ion binding"/>
    <property type="evidence" value="ECO:0007669"/>
    <property type="project" value="InterPro"/>
</dbReference>
<evidence type="ECO:0000313" key="2">
    <source>
        <dbReference type="Proteomes" id="UP000692954"/>
    </source>
</evidence>
<dbReference type="OrthoDB" id="1608002at2759"/>
<dbReference type="GO" id="GO:0004427">
    <property type="term" value="F:inorganic diphosphate phosphatase activity"/>
    <property type="evidence" value="ECO:0007669"/>
    <property type="project" value="InterPro"/>
</dbReference>
<dbReference type="InterPro" id="IPR008162">
    <property type="entry name" value="Pyrophosphatase"/>
</dbReference>
<proteinExistence type="predicted"/>
<dbReference type="EMBL" id="CAJJDN010000007">
    <property type="protein sequence ID" value="CAD8052958.1"/>
    <property type="molecule type" value="Genomic_DNA"/>
</dbReference>
<dbReference type="AlphaFoldDB" id="A0A8S1KCX6"/>
<gene>
    <name evidence="1" type="ORF">PSON_ATCC_30995.1.T0070096</name>
</gene>
<evidence type="ECO:0000313" key="1">
    <source>
        <dbReference type="EMBL" id="CAD8052958.1"/>
    </source>
</evidence>
<comment type="caution">
    <text evidence="1">The sequence shown here is derived from an EMBL/GenBank/DDBJ whole genome shotgun (WGS) entry which is preliminary data.</text>
</comment>
<protein>
    <recommendedName>
        <fullName evidence="3">Inorganic diphosphatase</fullName>
    </recommendedName>
</protein>
<keyword evidence="2" id="KW-1185">Reference proteome</keyword>
<dbReference type="GO" id="GO:0006796">
    <property type="term" value="P:phosphate-containing compound metabolic process"/>
    <property type="evidence" value="ECO:0007669"/>
    <property type="project" value="InterPro"/>
</dbReference>
<name>A0A8S1KCX6_9CILI</name>
<accession>A0A8S1KCX6</accession>
<evidence type="ECO:0008006" key="3">
    <source>
        <dbReference type="Google" id="ProtNLM"/>
    </source>
</evidence>
<reference evidence="1" key="1">
    <citation type="submission" date="2021-01" db="EMBL/GenBank/DDBJ databases">
        <authorList>
            <consortium name="Genoscope - CEA"/>
            <person name="William W."/>
        </authorList>
    </citation>
    <scope>NUCLEOTIDE SEQUENCE</scope>
</reference>
<organism evidence="1 2">
    <name type="scientific">Paramecium sonneborni</name>
    <dbReference type="NCBI Taxonomy" id="65129"/>
    <lineage>
        <taxon>Eukaryota</taxon>
        <taxon>Sar</taxon>
        <taxon>Alveolata</taxon>
        <taxon>Ciliophora</taxon>
        <taxon>Intramacronucleata</taxon>
        <taxon>Oligohymenophorea</taxon>
        <taxon>Peniculida</taxon>
        <taxon>Parameciidae</taxon>
        <taxon>Paramecium</taxon>
    </lineage>
</organism>
<dbReference type="FunFam" id="3.90.80.10:FF:000010">
    <property type="entry name" value="Probable inorganic pyrophosphatase"/>
    <property type="match status" value="1"/>
</dbReference>
<dbReference type="GO" id="GO:0005737">
    <property type="term" value="C:cytoplasm"/>
    <property type="evidence" value="ECO:0007669"/>
    <property type="project" value="InterPro"/>
</dbReference>
<dbReference type="PROSITE" id="PS00387">
    <property type="entry name" value="PPASE"/>
    <property type="match status" value="1"/>
</dbReference>
<dbReference type="Pfam" id="PF00719">
    <property type="entry name" value="Pyrophosphatase"/>
    <property type="match status" value="1"/>
</dbReference>
<sequence>MNILRIVQRFSQNHSYRLTEQGSGFSYQINLYSNDKITSFWHDVPIYPIKEQFNIINVGIEIPKERLAKFEVSKTIKYNPIVQDKKTKKNSDEKELRYYAQFAPYNYGFIPQTWENSTINLHEGFKGDDDPLDILDLSMKKVFKPGDIFQAKIIGAFCVLDQDEVDWKILVLNTEEADQLKINEFNDYEKKYPDLGRYMLNRFRYIKTFDGKKENQILFNNQIFDAKRAVEIVKEGHQQYQDLLQNPNLKMKRQEFLITN</sequence>
<dbReference type="Proteomes" id="UP000692954">
    <property type="component" value="Unassembled WGS sequence"/>
</dbReference>
<dbReference type="PANTHER" id="PTHR10286">
    <property type="entry name" value="INORGANIC PYROPHOSPHATASE"/>
    <property type="match status" value="1"/>
</dbReference>